<feature type="transmembrane region" description="Helical" evidence="7">
    <location>
        <begin position="21"/>
        <end position="38"/>
    </location>
</feature>
<keyword evidence="3" id="KW-1003">Cell membrane</keyword>
<evidence type="ECO:0000256" key="1">
    <source>
        <dbReference type="ARBA" id="ARBA00004651"/>
    </source>
</evidence>
<feature type="transmembrane region" description="Helical" evidence="7">
    <location>
        <begin position="241"/>
        <end position="262"/>
    </location>
</feature>
<evidence type="ECO:0000313" key="10">
    <source>
        <dbReference type="Proteomes" id="UP001172728"/>
    </source>
</evidence>
<keyword evidence="5 7" id="KW-1133">Transmembrane helix</keyword>
<evidence type="ECO:0000256" key="6">
    <source>
        <dbReference type="ARBA" id="ARBA00023136"/>
    </source>
</evidence>
<dbReference type="InterPro" id="IPR000515">
    <property type="entry name" value="MetI-like"/>
</dbReference>
<dbReference type="NCBIfam" id="TIGR01097">
    <property type="entry name" value="PhnE"/>
    <property type="match status" value="1"/>
</dbReference>
<dbReference type="Gene3D" id="1.10.3720.10">
    <property type="entry name" value="MetI-like"/>
    <property type="match status" value="1"/>
</dbReference>
<dbReference type="Proteomes" id="UP001172728">
    <property type="component" value="Unassembled WGS sequence"/>
</dbReference>
<dbReference type="PANTHER" id="PTHR30043">
    <property type="entry name" value="PHOSPHONATES TRANSPORT SYSTEM PERMEASE PROTEIN"/>
    <property type="match status" value="1"/>
</dbReference>
<reference evidence="9" key="1">
    <citation type="submission" date="2023-06" db="EMBL/GenBank/DDBJ databases">
        <title>Sysu t00192.</title>
        <authorList>
            <person name="Gao L."/>
            <person name="Fang B.-Z."/>
            <person name="Li W.-J."/>
        </authorList>
    </citation>
    <scope>NUCLEOTIDE SEQUENCE</scope>
    <source>
        <strain evidence="9">SYSU T00192</strain>
    </source>
</reference>
<keyword evidence="4 7" id="KW-0812">Transmembrane</keyword>
<accession>A0ABT8GBF7</accession>
<dbReference type="SUPFAM" id="SSF161098">
    <property type="entry name" value="MetI-like"/>
    <property type="match status" value="1"/>
</dbReference>
<sequence length="267" mass="28891">MTVAASPAAPARPRKPRPSRVLIAGLVAVAAITAWAAWEVDFTLGPLLENFSNGWVVVEQFLHPNWSYLGNAWTAWLETISIAIVASFFGVAVGLVFAYMASRVTNRSTPLYRAVKWFLAVLRSLPDVAYVLIFVALVGVGSLAGILALFIFNIGIAAKLTAETIDAVDPGPLEAADASGAGTFSRARWAVQPQILPNFLSYALYIFELNIRSSVVIGYAGGGGIGQLIQVQFARFNFENVSAIVISMFVVVLLIDQLSQYLRRRLV</sequence>
<comment type="similarity">
    <text evidence="7">Belongs to the binding-protein-dependent transport system permease family.</text>
</comment>
<feature type="transmembrane region" description="Helical" evidence="7">
    <location>
        <begin position="80"/>
        <end position="101"/>
    </location>
</feature>
<protein>
    <submittedName>
        <fullName evidence="9">Phosphonate ABC transporter, permease protein PhnE</fullName>
    </submittedName>
</protein>
<gene>
    <name evidence="9" type="primary">phnE</name>
    <name evidence="9" type="ORF">QQX09_11420</name>
</gene>
<dbReference type="Pfam" id="PF00528">
    <property type="entry name" value="BPD_transp_1"/>
    <property type="match status" value="1"/>
</dbReference>
<organism evidence="9 10">
    <name type="scientific">Demequina litoralis</name>
    <dbReference type="NCBI Taxonomy" id="3051660"/>
    <lineage>
        <taxon>Bacteria</taxon>
        <taxon>Bacillati</taxon>
        <taxon>Actinomycetota</taxon>
        <taxon>Actinomycetes</taxon>
        <taxon>Micrococcales</taxon>
        <taxon>Demequinaceae</taxon>
        <taxon>Demequina</taxon>
    </lineage>
</organism>
<dbReference type="PROSITE" id="PS50928">
    <property type="entry name" value="ABC_TM1"/>
    <property type="match status" value="1"/>
</dbReference>
<evidence type="ECO:0000259" key="8">
    <source>
        <dbReference type="PROSITE" id="PS50928"/>
    </source>
</evidence>
<name>A0ABT8GBF7_9MICO</name>
<evidence type="ECO:0000313" key="9">
    <source>
        <dbReference type="EMBL" id="MDN4476463.1"/>
    </source>
</evidence>
<dbReference type="EMBL" id="JAUHPW010000009">
    <property type="protein sequence ID" value="MDN4476463.1"/>
    <property type="molecule type" value="Genomic_DNA"/>
</dbReference>
<feature type="domain" description="ABC transmembrane type-1" evidence="8">
    <location>
        <begin position="76"/>
        <end position="259"/>
    </location>
</feature>
<dbReference type="InterPro" id="IPR005769">
    <property type="entry name" value="PhnE/PtxC"/>
</dbReference>
<keyword evidence="2 7" id="KW-0813">Transport</keyword>
<evidence type="ECO:0000256" key="4">
    <source>
        <dbReference type="ARBA" id="ARBA00022692"/>
    </source>
</evidence>
<comment type="subcellular location">
    <subcellularLocation>
        <location evidence="1 7">Cell membrane</location>
        <topology evidence="1 7">Multi-pass membrane protein</topology>
    </subcellularLocation>
</comment>
<dbReference type="RefSeq" id="WP_301134780.1">
    <property type="nucleotide sequence ID" value="NZ_JAUHPW010000009.1"/>
</dbReference>
<proteinExistence type="inferred from homology"/>
<keyword evidence="6 7" id="KW-0472">Membrane</keyword>
<evidence type="ECO:0000256" key="2">
    <source>
        <dbReference type="ARBA" id="ARBA00022448"/>
    </source>
</evidence>
<dbReference type="CDD" id="cd06261">
    <property type="entry name" value="TM_PBP2"/>
    <property type="match status" value="1"/>
</dbReference>
<keyword evidence="10" id="KW-1185">Reference proteome</keyword>
<evidence type="ECO:0000256" key="7">
    <source>
        <dbReference type="RuleBase" id="RU363032"/>
    </source>
</evidence>
<comment type="caution">
    <text evidence="9">The sequence shown here is derived from an EMBL/GenBank/DDBJ whole genome shotgun (WGS) entry which is preliminary data.</text>
</comment>
<evidence type="ECO:0000256" key="5">
    <source>
        <dbReference type="ARBA" id="ARBA00022989"/>
    </source>
</evidence>
<evidence type="ECO:0000256" key="3">
    <source>
        <dbReference type="ARBA" id="ARBA00022475"/>
    </source>
</evidence>
<dbReference type="PANTHER" id="PTHR30043:SF1">
    <property type="entry name" value="ABC TRANSPORT SYSTEM PERMEASE PROTEIN P69"/>
    <property type="match status" value="1"/>
</dbReference>
<feature type="transmembrane region" description="Helical" evidence="7">
    <location>
        <begin position="128"/>
        <end position="152"/>
    </location>
</feature>
<dbReference type="InterPro" id="IPR035906">
    <property type="entry name" value="MetI-like_sf"/>
</dbReference>